<proteinExistence type="predicted"/>
<dbReference type="InterPro" id="IPR013922">
    <property type="entry name" value="Cyclin_PHO80-like"/>
</dbReference>
<dbReference type="GO" id="GO:0000307">
    <property type="term" value="C:cyclin-dependent protein kinase holoenzyme complex"/>
    <property type="evidence" value="ECO:0007669"/>
    <property type="project" value="TreeGrafter"/>
</dbReference>
<dbReference type="GO" id="GO:0016538">
    <property type="term" value="F:cyclin-dependent protein serine/threonine kinase regulator activity"/>
    <property type="evidence" value="ECO:0007669"/>
    <property type="project" value="TreeGrafter"/>
</dbReference>
<gene>
    <name evidence="1" type="ORF">EZS28_003267</name>
</gene>
<dbReference type="OrthoDB" id="10250320at2759"/>
<comment type="caution">
    <text evidence="1">The sequence shown here is derived from an EMBL/GenBank/DDBJ whole genome shotgun (WGS) entry which is preliminary data.</text>
</comment>
<dbReference type="PANTHER" id="PTHR15615">
    <property type="match status" value="1"/>
</dbReference>
<dbReference type="Proteomes" id="UP000324800">
    <property type="component" value="Unassembled WGS sequence"/>
</dbReference>
<evidence type="ECO:0000313" key="2">
    <source>
        <dbReference type="Proteomes" id="UP000324800"/>
    </source>
</evidence>
<dbReference type="InterPro" id="IPR036915">
    <property type="entry name" value="Cyclin-like_sf"/>
</dbReference>
<dbReference type="GO" id="GO:0005634">
    <property type="term" value="C:nucleus"/>
    <property type="evidence" value="ECO:0007669"/>
    <property type="project" value="TreeGrafter"/>
</dbReference>
<name>A0A5J4X378_9EUKA</name>
<dbReference type="CDD" id="cd20557">
    <property type="entry name" value="CYCLIN_ScPCL1-like"/>
    <property type="match status" value="1"/>
</dbReference>
<dbReference type="EMBL" id="SNRW01000426">
    <property type="protein sequence ID" value="KAA6401206.1"/>
    <property type="molecule type" value="Genomic_DNA"/>
</dbReference>
<reference evidence="1 2" key="1">
    <citation type="submission" date="2019-03" db="EMBL/GenBank/DDBJ databases">
        <title>Single cell metagenomics reveals metabolic interactions within the superorganism composed of flagellate Streblomastix strix and complex community of Bacteroidetes bacteria on its surface.</title>
        <authorList>
            <person name="Treitli S.C."/>
            <person name="Kolisko M."/>
            <person name="Husnik F."/>
            <person name="Keeling P."/>
            <person name="Hampl V."/>
        </authorList>
    </citation>
    <scope>NUCLEOTIDE SEQUENCE [LARGE SCALE GENOMIC DNA]</scope>
    <source>
        <strain evidence="1">ST1C</strain>
    </source>
</reference>
<dbReference type="Gene3D" id="1.10.472.10">
    <property type="entry name" value="Cyclin-like"/>
    <property type="match status" value="1"/>
</dbReference>
<dbReference type="AlphaFoldDB" id="A0A5J4X378"/>
<dbReference type="Pfam" id="PF08613">
    <property type="entry name" value="Cyclin"/>
    <property type="match status" value="1"/>
</dbReference>
<dbReference type="GO" id="GO:0019901">
    <property type="term" value="F:protein kinase binding"/>
    <property type="evidence" value="ECO:0007669"/>
    <property type="project" value="InterPro"/>
</dbReference>
<evidence type="ECO:0000313" key="1">
    <source>
        <dbReference type="EMBL" id="KAA6401206.1"/>
    </source>
</evidence>
<organism evidence="1 2">
    <name type="scientific">Streblomastix strix</name>
    <dbReference type="NCBI Taxonomy" id="222440"/>
    <lineage>
        <taxon>Eukaryota</taxon>
        <taxon>Metamonada</taxon>
        <taxon>Preaxostyla</taxon>
        <taxon>Oxymonadida</taxon>
        <taxon>Streblomastigidae</taxon>
        <taxon>Streblomastix</taxon>
    </lineage>
</organism>
<protein>
    <submittedName>
        <fullName evidence="1">Uncharacterized protein</fullName>
    </submittedName>
</protein>
<sequence length="213" mass="24339">MEPQIQEENMKVGQCQIQDVSADGEVNELQKIHLEPTRKEQFTPVPNAFHIYLSAILTSWVKPYSARPGQIQFENGSSRIELSRWVCGIQVLSRVDDLNLLVAMIYLQRLRQQYPDLPFAEINVHRLFLTSLILASKFYDDVTLTNRGWKKASGNWFELGQVNSMERELLGLLGYNLRCQGDELLQLMELTSNFIPNGFTFGSLAAALKKECL</sequence>
<dbReference type="PANTHER" id="PTHR15615:SF108">
    <property type="entry name" value="PROTEIN CNPPD1"/>
    <property type="match status" value="1"/>
</dbReference>
<accession>A0A5J4X378</accession>
<dbReference type="SUPFAM" id="SSF47954">
    <property type="entry name" value="Cyclin-like"/>
    <property type="match status" value="1"/>
</dbReference>